<keyword evidence="2" id="KW-1133">Transmembrane helix</keyword>
<proteinExistence type="predicted"/>
<dbReference type="EMBL" id="KQ459597">
    <property type="protein sequence ID" value="KPI95101.1"/>
    <property type="molecule type" value="Genomic_DNA"/>
</dbReference>
<accession>A0A194PNU5</accession>
<keyword evidence="1" id="KW-0175">Coiled coil</keyword>
<keyword evidence="2" id="KW-0812">Transmembrane</keyword>
<sequence>MYTKSDALKDARDLTKNLVGGDYERQYKEEKNGKGRRRCVLFGVSIGVLAVWLVALTLVREIQVRRLRDDVDQLTANVIALSANVMSLNQKLSNNRLFNEFKNLEDTVSLSTCLLLT</sequence>
<dbReference type="Proteomes" id="UP000053268">
    <property type="component" value="Unassembled WGS sequence"/>
</dbReference>
<evidence type="ECO:0000313" key="4">
    <source>
        <dbReference type="Proteomes" id="UP000053268"/>
    </source>
</evidence>
<keyword evidence="4" id="KW-1185">Reference proteome</keyword>
<feature type="transmembrane region" description="Helical" evidence="2">
    <location>
        <begin position="40"/>
        <end position="59"/>
    </location>
</feature>
<gene>
    <name evidence="3" type="ORF">RR46_12105</name>
</gene>
<reference evidence="3 4" key="1">
    <citation type="journal article" date="2015" name="Nat. Commun.">
        <title>Outbred genome sequencing and CRISPR/Cas9 gene editing in butterflies.</title>
        <authorList>
            <person name="Li X."/>
            <person name="Fan D."/>
            <person name="Zhang W."/>
            <person name="Liu G."/>
            <person name="Zhang L."/>
            <person name="Zhao L."/>
            <person name="Fang X."/>
            <person name="Chen L."/>
            <person name="Dong Y."/>
            <person name="Chen Y."/>
            <person name="Ding Y."/>
            <person name="Zhao R."/>
            <person name="Feng M."/>
            <person name="Zhu Y."/>
            <person name="Feng Y."/>
            <person name="Jiang X."/>
            <person name="Zhu D."/>
            <person name="Xiang H."/>
            <person name="Feng X."/>
            <person name="Li S."/>
            <person name="Wang J."/>
            <person name="Zhang G."/>
            <person name="Kronforst M.R."/>
            <person name="Wang W."/>
        </authorList>
    </citation>
    <scope>NUCLEOTIDE SEQUENCE [LARGE SCALE GENOMIC DNA]</scope>
    <source>
        <strain evidence="3">Ya'a_city_454_Px</strain>
        <tissue evidence="3">Whole body</tissue>
    </source>
</reference>
<feature type="coiled-coil region" evidence="1">
    <location>
        <begin position="64"/>
        <end position="91"/>
    </location>
</feature>
<evidence type="ECO:0000256" key="2">
    <source>
        <dbReference type="SAM" id="Phobius"/>
    </source>
</evidence>
<keyword evidence="2" id="KW-0472">Membrane</keyword>
<evidence type="ECO:0000313" key="3">
    <source>
        <dbReference type="EMBL" id="KPI95101.1"/>
    </source>
</evidence>
<organism evidence="3 4">
    <name type="scientific">Papilio xuthus</name>
    <name type="common">Asian swallowtail butterfly</name>
    <dbReference type="NCBI Taxonomy" id="66420"/>
    <lineage>
        <taxon>Eukaryota</taxon>
        <taxon>Metazoa</taxon>
        <taxon>Ecdysozoa</taxon>
        <taxon>Arthropoda</taxon>
        <taxon>Hexapoda</taxon>
        <taxon>Insecta</taxon>
        <taxon>Pterygota</taxon>
        <taxon>Neoptera</taxon>
        <taxon>Endopterygota</taxon>
        <taxon>Lepidoptera</taxon>
        <taxon>Glossata</taxon>
        <taxon>Ditrysia</taxon>
        <taxon>Papilionoidea</taxon>
        <taxon>Papilionidae</taxon>
        <taxon>Papilioninae</taxon>
        <taxon>Papilio</taxon>
    </lineage>
</organism>
<evidence type="ECO:0000256" key="1">
    <source>
        <dbReference type="SAM" id="Coils"/>
    </source>
</evidence>
<name>A0A194PNU5_PAPXU</name>
<protein>
    <submittedName>
        <fullName evidence="3">Uncharacterized protein</fullName>
    </submittedName>
</protein>
<dbReference type="AlphaFoldDB" id="A0A194PNU5"/>